<dbReference type="InterPro" id="IPR029055">
    <property type="entry name" value="Ntn_hydrolases_N"/>
</dbReference>
<dbReference type="PROSITE" id="PS51475">
    <property type="entry name" value="PROTEASOME_ALPHA_2"/>
    <property type="match status" value="1"/>
</dbReference>
<proteinExistence type="predicted"/>
<protein>
    <submittedName>
        <fullName evidence="3">Proteasome subunit alpha, bacterial</fullName>
        <ecNumber evidence="3">3.4.25.1</ecNumber>
    </submittedName>
</protein>
<keyword evidence="1" id="KW-0963">Cytoplasm</keyword>
<dbReference type="Gene3D" id="3.60.20.10">
    <property type="entry name" value="Glutamine Phosphoribosylpyrophosphate, subunit 1, domain 1"/>
    <property type="match status" value="1"/>
</dbReference>
<name>A0A3B0SJ37_9ZZZZ</name>
<evidence type="ECO:0000256" key="1">
    <source>
        <dbReference type="ARBA" id="ARBA00022490"/>
    </source>
</evidence>
<dbReference type="InterPro" id="IPR001353">
    <property type="entry name" value="Proteasome_sua/b"/>
</dbReference>
<dbReference type="AlphaFoldDB" id="A0A3B0SJ37"/>
<sequence>MSMPMYVPPEQLVKDRAEFAMKGIGRGRPIAAVQYDNGVLLFGENPSSTLHKIGEIYDRIAFAAVGRFNEFESLRVAGVRYADVKGYNYGRTDVTARGLANGYAQTLGQIFIHEVKPYEVAVVIAEVGDSPADDVMYRVQFDGTLIDVQHFTALGGSEETLLEMLAESFEEGAPLADVLARTAAAIATNDESEIAPERWEAAVLDRTLGRRRFRRLDTVEIAAAIDA</sequence>
<accession>A0A3B0SJ37</accession>
<dbReference type="NCBIfam" id="TIGR03691">
    <property type="entry name" value="20S_bact_alpha"/>
    <property type="match status" value="1"/>
</dbReference>
<evidence type="ECO:0000313" key="3">
    <source>
        <dbReference type="EMBL" id="VAW06241.1"/>
    </source>
</evidence>
<keyword evidence="3" id="KW-0378">Hydrolase</keyword>
<dbReference type="SUPFAM" id="SSF56235">
    <property type="entry name" value="N-terminal nucleophile aminohydrolases (Ntn hydrolases)"/>
    <property type="match status" value="1"/>
</dbReference>
<dbReference type="InterPro" id="IPR023332">
    <property type="entry name" value="Proteasome_alpha-type"/>
</dbReference>
<dbReference type="Pfam" id="PF00227">
    <property type="entry name" value="Proteasome"/>
    <property type="match status" value="1"/>
</dbReference>
<dbReference type="GO" id="GO:0004298">
    <property type="term" value="F:threonine-type endopeptidase activity"/>
    <property type="evidence" value="ECO:0007669"/>
    <property type="project" value="InterPro"/>
</dbReference>
<dbReference type="EMBL" id="UOEK01000343">
    <property type="protein sequence ID" value="VAW06241.1"/>
    <property type="molecule type" value="Genomic_DNA"/>
</dbReference>
<evidence type="ECO:0000256" key="2">
    <source>
        <dbReference type="ARBA" id="ARBA00022942"/>
    </source>
</evidence>
<keyword evidence="2 3" id="KW-0647">Proteasome</keyword>
<dbReference type="InterPro" id="IPR022296">
    <property type="entry name" value="Proteasome_asu_bac"/>
</dbReference>
<reference evidence="3" key="1">
    <citation type="submission" date="2018-06" db="EMBL/GenBank/DDBJ databases">
        <authorList>
            <person name="Zhirakovskaya E."/>
        </authorList>
    </citation>
    <scope>NUCLEOTIDE SEQUENCE</scope>
</reference>
<organism evidence="3">
    <name type="scientific">hydrothermal vent metagenome</name>
    <dbReference type="NCBI Taxonomy" id="652676"/>
    <lineage>
        <taxon>unclassified sequences</taxon>
        <taxon>metagenomes</taxon>
        <taxon>ecological metagenomes</taxon>
    </lineage>
</organism>
<gene>
    <name evidence="3" type="ORF">MNBD_ACTINO02-155</name>
</gene>
<dbReference type="GO" id="GO:0019773">
    <property type="term" value="C:proteasome core complex, alpha-subunit complex"/>
    <property type="evidence" value="ECO:0007669"/>
    <property type="project" value="InterPro"/>
</dbReference>
<dbReference type="GO" id="GO:0051603">
    <property type="term" value="P:proteolysis involved in protein catabolic process"/>
    <property type="evidence" value="ECO:0007669"/>
    <property type="project" value="InterPro"/>
</dbReference>
<dbReference type="EC" id="3.4.25.1" evidence="3"/>